<organism evidence="1 3">
    <name type="scientific">Prunus armeniaca</name>
    <name type="common">Apricot</name>
    <name type="synonym">Armeniaca vulgaris</name>
    <dbReference type="NCBI Taxonomy" id="36596"/>
    <lineage>
        <taxon>Eukaryota</taxon>
        <taxon>Viridiplantae</taxon>
        <taxon>Streptophyta</taxon>
        <taxon>Embryophyta</taxon>
        <taxon>Tracheophyta</taxon>
        <taxon>Spermatophyta</taxon>
        <taxon>Magnoliopsida</taxon>
        <taxon>eudicotyledons</taxon>
        <taxon>Gunneridae</taxon>
        <taxon>Pentapetalae</taxon>
        <taxon>rosids</taxon>
        <taxon>fabids</taxon>
        <taxon>Rosales</taxon>
        <taxon>Rosaceae</taxon>
        <taxon>Amygdaloideae</taxon>
        <taxon>Amygdaleae</taxon>
        <taxon>Prunus</taxon>
    </lineage>
</organism>
<sequence>MGEGVTAAPIIVPSRTDEGTSYIHQQLNRTNTATHPPYYDYELGPWEELKPLYGSMGRQAENAFDRTKMRRLRSKGSLFTVVYRPSFLPGEYAIL</sequence>
<keyword evidence="4" id="KW-1185">Reference proteome</keyword>
<name>A0A6J5TL65_PRUAR</name>
<dbReference type="Proteomes" id="UP000507245">
    <property type="component" value="Unassembled WGS sequence"/>
</dbReference>
<evidence type="ECO:0000313" key="1">
    <source>
        <dbReference type="EMBL" id="CAB4263308.1"/>
    </source>
</evidence>
<dbReference type="EMBL" id="CAEKKB010000001">
    <property type="protein sequence ID" value="CAB4293936.1"/>
    <property type="molecule type" value="Genomic_DNA"/>
</dbReference>
<dbReference type="EMBL" id="CAEKDK010000001">
    <property type="protein sequence ID" value="CAB4263308.1"/>
    <property type="molecule type" value="Genomic_DNA"/>
</dbReference>
<proteinExistence type="predicted"/>
<evidence type="ECO:0000313" key="4">
    <source>
        <dbReference type="Proteomes" id="UP000507245"/>
    </source>
</evidence>
<dbReference type="Proteomes" id="UP000507222">
    <property type="component" value="Unassembled WGS sequence"/>
</dbReference>
<reference evidence="1 3" key="2">
    <citation type="submission" date="2020-05" db="EMBL/GenBank/DDBJ databases">
        <authorList>
            <person name="Campoy J."/>
            <person name="Schneeberger K."/>
            <person name="Spophaly S."/>
        </authorList>
    </citation>
    <scope>NUCLEOTIDE SEQUENCE [LARGE SCALE GENOMIC DNA]</scope>
    <source>
        <strain evidence="1">PruArmRojPasFocal</strain>
    </source>
</reference>
<dbReference type="AlphaFoldDB" id="A0A6J5TL65"/>
<accession>A0A6J5TL65</accession>
<protein>
    <submittedName>
        <fullName evidence="1">Uncharacterized protein</fullName>
    </submittedName>
</protein>
<gene>
    <name evidence="1" type="ORF">CURHAP_LOCUS3442</name>
    <name evidence="2" type="ORF">ORAREDHAP_LOCUS3371</name>
</gene>
<evidence type="ECO:0000313" key="2">
    <source>
        <dbReference type="EMBL" id="CAB4293936.1"/>
    </source>
</evidence>
<evidence type="ECO:0000313" key="3">
    <source>
        <dbReference type="Proteomes" id="UP000507222"/>
    </source>
</evidence>
<reference evidence="4" key="1">
    <citation type="journal article" date="2020" name="Genome Biol.">
        <title>Gamete binning: chromosome-level and haplotype-resolved genome assembly enabled by high-throughput single-cell sequencing of gamete genomes.</title>
        <authorList>
            <person name="Campoy J.A."/>
            <person name="Sun H."/>
            <person name="Goel M."/>
            <person name="Jiao W.-B."/>
            <person name="Folz-Donahue K."/>
            <person name="Wang N."/>
            <person name="Rubio M."/>
            <person name="Liu C."/>
            <person name="Kukat C."/>
            <person name="Ruiz D."/>
            <person name="Huettel B."/>
            <person name="Schneeberger K."/>
        </authorList>
    </citation>
    <scope>NUCLEOTIDE SEQUENCE [LARGE SCALE GENOMIC DNA]</scope>
    <source>
        <strain evidence="4">cv. Rojo Pasion</strain>
    </source>
</reference>